<evidence type="ECO:0000313" key="2">
    <source>
        <dbReference type="EMBL" id="MBK7953305.1"/>
    </source>
</evidence>
<evidence type="ECO:0000256" key="1">
    <source>
        <dbReference type="SAM" id="MobiDB-lite"/>
    </source>
</evidence>
<evidence type="ECO:0000313" key="3">
    <source>
        <dbReference type="Proteomes" id="UP000706151"/>
    </source>
</evidence>
<proteinExistence type="predicted"/>
<accession>A0A935W707</accession>
<dbReference type="Pfam" id="PF03693">
    <property type="entry name" value="ParD_antitoxin"/>
    <property type="match status" value="1"/>
</dbReference>
<dbReference type="AlphaFoldDB" id="A0A935W707"/>
<name>A0A935W707_9PROT</name>
<dbReference type="InterPro" id="IPR022789">
    <property type="entry name" value="ParD"/>
</dbReference>
<gene>
    <name evidence="2" type="ORF">IPK02_04635</name>
</gene>
<protein>
    <submittedName>
        <fullName evidence="2">Type II toxin-antitoxin system ParD family antitoxin</fullName>
    </submittedName>
</protein>
<dbReference type="Proteomes" id="UP000706151">
    <property type="component" value="Unassembled WGS sequence"/>
</dbReference>
<dbReference type="EMBL" id="JADJOT010000003">
    <property type="protein sequence ID" value="MBK7953305.1"/>
    <property type="molecule type" value="Genomic_DNA"/>
</dbReference>
<reference evidence="2 3" key="1">
    <citation type="submission" date="2020-10" db="EMBL/GenBank/DDBJ databases">
        <title>Connecting structure to function with the recovery of over 1000 high-quality activated sludge metagenome-assembled genomes encoding full-length rRNA genes using long-read sequencing.</title>
        <authorList>
            <person name="Singleton C.M."/>
            <person name="Petriglieri F."/>
            <person name="Kristensen J.M."/>
            <person name="Kirkegaard R.H."/>
            <person name="Michaelsen T.Y."/>
            <person name="Andersen M.H."/>
            <person name="Karst S.M."/>
            <person name="Dueholm M.S."/>
            <person name="Nielsen P.H."/>
            <person name="Albertsen M."/>
        </authorList>
    </citation>
    <scope>NUCLEOTIDE SEQUENCE [LARGE SCALE GENOMIC DNA]</scope>
    <source>
        <strain evidence="2">Fred_18-Q3-R57-64_BAT3C.720</strain>
    </source>
</reference>
<organism evidence="2 3">
    <name type="scientific">Candidatus Accumulibacter affinis</name>
    <dbReference type="NCBI Taxonomy" id="2954384"/>
    <lineage>
        <taxon>Bacteria</taxon>
        <taxon>Pseudomonadati</taxon>
        <taxon>Pseudomonadota</taxon>
        <taxon>Betaproteobacteria</taxon>
        <taxon>Candidatus Accumulibacter</taxon>
    </lineage>
</organism>
<sequence length="110" mass="11978">MKNSPSTDPPRLSEEPEQKAIPLRQALVEGEASGAPVPFAMASIIEEAHQETTGGSVDVAQAVRDVRWKRADFDAFDRLMQRQGGEPPHRETTLSEGIVGKFENKGANHA</sequence>
<feature type="region of interest" description="Disordered" evidence="1">
    <location>
        <begin position="82"/>
        <end position="110"/>
    </location>
</feature>
<comment type="caution">
    <text evidence="2">The sequence shown here is derived from an EMBL/GenBank/DDBJ whole genome shotgun (WGS) entry which is preliminary data.</text>
</comment>